<keyword evidence="3" id="KW-0132">Cell division</keyword>
<proteinExistence type="inferred from homology"/>
<dbReference type="OrthoDB" id="1806at2759"/>
<dbReference type="GO" id="GO:0007094">
    <property type="term" value="P:mitotic spindle assembly checkpoint signaling"/>
    <property type="evidence" value="ECO:0007669"/>
    <property type="project" value="TreeGrafter"/>
</dbReference>
<evidence type="ECO:0000256" key="5">
    <source>
        <dbReference type="ARBA" id="ARBA00023242"/>
    </source>
</evidence>
<dbReference type="InterPro" id="IPR036570">
    <property type="entry name" value="HORMA_dom_sf"/>
</dbReference>
<feature type="compositionally biased region" description="Polar residues" evidence="7">
    <location>
        <begin position="354"/>
        <end position="364"/>
    </location>
</feature>
<dbReference type="GO" id="GO:0000776">
    <property type="term" value="C:kinetochore"/>
    <property type="evidence" value="ECO:0007669"/>
    <property type="project" value="TreeGrafter"/>
</dbReference>
<evidence type="ECO:0000256" key="2">
    <source>
        <dbReference type="ARBA" id="ARBA00010348"/>
    </source>
</evidence>
<organism evidence="9 10">
    <name type="scientific">Acer yangbiense</name>
    <dbReference type="NCBI Taxonomy" id="1000413"/>
    <lineage>
        <taxon>Eukaryota</taxon>
        <taxon>Viridiplantae</taxon>
        <taxon>Streptophyta</taxon>
        <taxon>Embryophyta</taxon>
        <taxon>Tracheophyta</taxon>
        <taxon>Spermatophyta</taxon>
        <taxon>Magnoliopsida</taxon>
        <taxon>eudicotyledons</taxon>
        <taxon>Gunneridae</taxon>
        <taxon>Pentapetalae</taxon>
        <taxon>rosids</taxon>
        <taxon>malvids</taxon>
        <taxon>Sapindales</taxon>
        <taxon>Sapindaceae</taxon>
        <taxon>Hippocastanoideae</taxon>
        <taxon>Acereae</taxon>
        <taxon>Acer</taxon>
    </lineage>
</organism>
<dbReference type="EMBL" id="VAHF01000004">
    <property type="protein sequence ID" value="TXG64013.1"/>
    <property type="molecule type" value="Genomic_DNA"/>
</dbReference>
<dbReference type="Pfam" id="PF02301">
    <property type="entry name" value="HORMA"/>
    <property type="match status" value="1"/>
</dbReference>
<dbReference type="Gene3D" id="3.30.900.10">
    <property type="entry name" value="HORMA domain"/>
    <property type="match status" value="1"/>
</dbReference>
<dbReference type="AlphaFoldDB" id="A0A5C7I3B7"/>
<reference evidence="10" key="1">
    <citation type="journal article" date="2019" name="Gigascience">
        <title>De novo genome assembly of the endangered Acer yangbiense, a plant species with extremely small populations endemic to Yunnan Province, China.</title>
        <authorList>
            <person name="Yang J."/>
            <person name="Wariss H.M."/>
            <person name="Tao L."/>
            <person name="Zhang R."/>
            <person name="Yun Q."/>
            <person name="Hollingsworth P."/>
            <person name="Dao Z."/>
            <person name="Luo G."/>
            <person name="Guo H."/>
            <person name="Ma Y."/>
            <person name="Sun W."/>
        </authorList>
    </citation>
    <scope>NUCLEOTIDE SEQUENCE [LARGE SCALE GENOMIC DNA]</scope>
    <source>
        <strain evidence="10">cv. Malutang</strain>
    </source>
</reference>
<evidence type="ECO:0000256" key="7">
    <source>
        <dbReference type="SAM" id="MobiDB-lite"/>
    </source>
</evidence>
<protein>
    <recommendedName>
        <fullName evidence="8">HORMA domain-containing protein</fullName>
    </recommendedName>
</protein>
<evidence type="ECO:0000256" key="1">
    <source>
        <dbReference type="ARBA" id="ARBA00004123"/>
    </source>
</evidence>
<gene>
    <name evidence="9" type="ORF">EZV62_011007</name>
</gene>
<evidence type="ECO:0000313" key="9">
    <source>
        <dbReference type="EMBL" id="TXG64013.1"/>
    </source>
</evidence>
<comment type="subcellular location">
    <subcellularLocation>
        <location evidence="1">Nucleus</location>
    </subcellularLocation>
</comment>
<dbReference type="InterPro" id="IPR045091">
    <property type="entry name" value="Mad2-like"/>
</dbReference>
<keyword evidence="4" id="KW-0498">Mitosis</keyword>
<comment type="caution">
    <text evidence="9">The sequence shown here is derived from an EMBL/GenBank/DDBJ whole genome shotgun (WGS) entry which is preliminary data.</text>
</comment>
<feature type="region of interest" description="Disordered" evidence="7">
    <location>
        <begin position="1"/>
        <end position="38"/>
    </location>
</feature>
<dbReference type="SUPFAM" id="SSF56019">
    <property type="entry name" value="The spindle assembly checkpoint protein mad2"/>
    <property type="match status" value="1"/>
</dbReference>
<dbReference type="GO" id="GO:0005654">
    <property type="term" value="C:nucleoplasm"/>
    <property type="evidence" value="ECO:0007669"/>
    <property type="project" value="TreeGrafter"/>
</dbReference>
<evidence type="ECO:0000313" key="10">
    <source>
        <dbReference type="Proteomes" id="UP000323000"/>
    </source>
</evidence>
<feature type="domain" description="HORMA" evidence="8">
    <location>
        <begin position="132"/>
        <end position="318"/>
    </location>
</feature>
<dbReference type="Proteomes" id="UP000323000">
    <property type="component" value="Chromosome 4"/>
</dbReference>
<name>A0A5C7I3B7_9ROSI</name>
<dbReference type="PROSITE" id="PS50815">
    <property type="entry name" value="HORMA"/>
    <property type="match status" value="1"/>
</dbReference>
<evidence type="ECO:0000256" key="6">
    <source>
        <dbReference type="ARBA" id="ARBA00023306"/>
    </source>
</evidence>
<keyword evidence="10" id="KW-1185">Reference proteome</keyword>
<keyword evidence="6" id="KW-0131">Cell cycle</keyword>
<sequence length="449" mass="50149">MKSGSPSAAVDDANQDGSSHEESSAFNEPEQDLMPHGRIPKRTRTSLSMAAVVIGDIQVLSDSDDAHGSPMPLVMMYIYYSAPLELNLMEAQEKVEESNREEASLIDIILEEREQRNEVEAGLRERLREASNIISELVEKLIKYINLVWWCRAGIHLEESFAKVKKYGLPMLLTQDEGVKSFIANLTAQLTEWREFGKLVVLVIMSKATGEVIERWNFSIETDSEVVEKGVSREKSDKEIMREIQAIMRQIALSITHLPCLDDSCKLLNPVVFFAEVVVLYIAVPFTWIESDPKLIANPQMVKLHLFDTKIHKVDSDTLVSYKNDEWDENFKERNRRSEGGISGIVDKNKSSRKISGNVSNAAGNSEGERSEAILGKSSQLKNVAKGKNVGAGVPPNAMKMSGSRFDILSEGMDELMVEGESHMGNKSDEGVKHNGKTVLKEITNQKIH</sequence>
<dbReference type="PANTHER" id="PTHR11842:SF11">
    <property type="entry name" value="MITOTIC SPINDLE ASSEMBLY CHECKPOINT PROTEIN MAD2A"/>
    <property type="match status" value="1"/>
</dbReference>
<evidence type="ECO:0000256" key="3">
    <source>
        <dbReference type="ARBA" id="ARBA00022618"/>
    </source>
</evidence>
<feature type="region of interest" description="Disordered" evidence="7">
    <location>
        <begin position="340"/>
        <end position="371"/>
    </location>
</feature>
<dbReference type="GO" id="GO:0051301">
    <property type="term" value="P:cell division"/>
    <property type="evidence" value="ECO:0007669"/>
    <property type="project" value="UniProtKB-KW"/>
</dbReference>
<evidence type="ECO:0000259" key="8">
    <source>
        <dbReference type="PROSITE" id="PS50815"/>
    </source>
</evidence>
<dbReference type="GO" id="GO:0005737">
    <property type="term" value="C:cytoplasm"/>
    <property type="evidence" value="ECO:0007669"/>
    <property type="project" value="TreeGrafter"/>
</dbReference>
<dbReference type="PANTHER" id="PTHR11842">
    <property type="entry name" value="MITOTIC SPINDLE ASSEMBLY CHECKPOINT PROTEIN MAD2"/>
    <property type="match status" value="1"/>
</dbReference>
<keyword evidence="5" id="KW-0539">Nucleus</keyword>
<accession>A0A5C7I3B7</accession>
<dbReference type="InterPro" id="IPR003511">
    <property type="entry name" value="HORMA_dom"/>
</dbReference>
<evidence type="ECO:0000256" key="4">
    <source>
        <dbReference type="ARBA" id="ARBA00022776"/>
    </source>
</evidence>
<comment type="similarity">
    <text evidence="2">Belongs to the MAD2 family.</text>
</comment>